<name>A0AAU9DSQ8_9LACO</name>
<reference evidence="1 2" key="1">
    <citation type="journal article" date="2023" name="Microbiol. Spectr.">
        <title>Symbiosis of Carpenter Bees with Uncharacterized Lactic Acid Bacteria Showing NAD Auxotrophy.</title>
        <authorList>
            <person name="Kawasaki S."/>
            <person name="Ozawa K."/>
            <person name="Mori T."/>
            <person name="Yamamoto A."/>
            <person name="Ito M."/>
            <person name="Ohkuma M."/>
            <person name="Sakamoto M."/>
            <person name="Matsutani M."/>
        </authorList>
    </citation>
    <scope>NUCLEOTIDE SEQUENCE [LARGE SCALE GENOMIC DNA]</scope>
    <source>
        <strain evidence="1 2">KimC2</strain>
    </source>
</reference>
<accession>A0AAU9DSQ8</accession>
<gene>
    <name evidence="1" type="ORF">KIMC2_13100</name>
</gene>
<sequence>MKELKTLYSDVWYDLAPDLQLKNFQQILRYFVSPLSEIQEIKQVEHRFMNQQMTLCEVVIDGLRYVFVPGIKEFQMSYDRDLFTKKNQLLFAINDGSKELKVKESQYHKFFDYAYKYTVNRSDTYRIDPMLVSVTALPVSGTPVGYYNMYDGRKIISTVVNNKFQSELAEFFKTKKETAHFFWRENSLEKVAQVFKKSILHPDQLMENFSKRGVNFIDAREYYYIKSGGANTFFPWGNSLDPQTVDRLYYLPNQFGIKIRKDDDNYLMTDNPFRFMDGVVLPEGYLTKYIKYASFFDSGFVPVHDYFKKPIEEWEMEYRPVIRIKID</sequence>
<organism evidence="1 2">
    <name type="scientific">Xylocopilactobacillus apis</name>
    <dbReference type="NCBI Taxonomy" id="2932183"/>
    <lineage>
        <taxon>Bacteria</taxon>
        <taxon>Bacillati</taxon>
        <taxon>Bacillota</taxon>
        <taxon>Bacilli</taxon>
        <taxon>Lactobacillales</taxon>
        <taxon>Lactobacillaceae</taxon>
        <taxon>Xylocopilactobacillus</taxon>
    </lineage>
</organism>
<keyword evidence="2" id="KW-1185">Reference proteome</keyword>
<dbReference type="Proteomes" id="UP001321804">
    <property type="component" value="Chromosome"/>
</dbReference>
<evidence type="ECO:0000313" key="1">
    <source>
        <dbReference type="EMBL" id="BDR56748.1"/>
    </source>
</evidence>
<dbReference type="KEGG" id="xak:KIMC2_13100"/>
<proteinExistence type="predicted"/>
<evidence type="ECO:0000313" key="2">
    <source>
        <dbReference type="Proteomes" id="UP001321804"/>
    </source>
</evidence>
<dbReference type="RefSeq" id="WP_317695169.1">
    <property type="nucleotide sequence ID" value="NZ_AP026801.1"/>
</dbReference>
<protein>
    <submittedName>
        <fullName evidence="1">Uncharacterized protein</fullName>
    </submittedName>
</protein>
<dbReference type="EMBL" id="AP026801">
    <property type="protein sequence ID" value="BDR56748.1"/>
    <property type="molecule type" value="Genomic_DNA"/>
</dbReference>
<dbReference type="AlphaFoldDB" id="A0AAU9DSQ8"/>